<evidence type="ECO:0000313" key="1">
    <source>
        <dbReference type="EMBL" id="OXU17688.1"/>
    </source>
</evidence>
<name>A0A232EH81_9HYME</name>
<organism evidence="1 2">
    <name type="scientific">Trichomalopsis sarcophagae</name>
    <dbReference type="NCBI Taxonomy" id="543379"/>
    <lineage>
        <taxon>Eukaryota</taxon>
        <taxon>Metazoa</taxon>
        <taxon>Ecdysozoa</taxon>
        <taxon>Arthropoda</taxon>
        <taxon>Hexapoda</taxon>
        <taxon>Insecta</taxon>
        <taxon>Pterygota</taxon>
        <taxon>Neoptera</taxon>
        <taxon>Endopterygota</taxon>
        <taxon>Hymenoptera</taxon>
        <taxon>Apocrita</taxon>
        <taxon>Proctotrupomorpha</taxon>
        <taxon>Chalcidoidea</taxon>
        <taxon>Pteromalidae</taxon>
        <taxon>Pteromalinae</taxon>
        <taxon>Trichomalopsis</taxon>
    </lineage>
</organism>
<proteinExistence type="predicted"/>
<sequence>MRWWPWRDNKTSALQARGSWIKLGVRYFFVALFTRNTLSNLFLSFKRLNCTISNKEIKGYYPKMCSVSLRWMRRAETRCVAKHKCSTNVRKRKSLRL</sequence>
<protein>
    <submittedName>
        <fullName evidence="1">Uncharacterized protein</fullName>
    </submittedName>
</protein>
<comment type="caution">
    <text evidence="1">The sequence shown here is derived from an EMBL/GenBank/DDBJ whole genome shotgun (WGS) entry which is preliminary data.</text>
</comment>
<dbReference type="EMBL" id="NNAY01004587">
    <property type="protein sequence ID" value="OXU17688.1"/>
    <property type="molecule type" value="Genomic_DNA"/>
</dbReference>
<accession>A0A232EH81</accession>
<keyword evidence="2" id="KW-1185">Reference proteome</keyword>
<dbReference type="Proteomes" id="UP000215335">
    <property type="component" value="Unassembled WGS sequence"/>
</dbReference>
<gene>
    <name evidence="1" type="ORF">TSAR_001867</name>
</gene>
<reference evidence="1 2" key="1">
    <citation type="journal article" date="2017" name="Curr. Biol.">
        <title>The Evolution of Venom by Co-option of Single-Copy Genes.</title>
        <authorList>
            <person name="Martinson E.O."/>
            <person name="Mrinalini"/>
            <person name="Kelkar Y.D."/>
            <person name="Chang C.H."/>
            <person name="Werren J.H."/>
        </authorList>
    </citation>
    <scope>NUCLEOTIDE SEQUENCE [LARGE SCALE GENOMIC DNA]</scope>
    <source>
        <strain evidence="1 2">Alberta</strain>
        <tissue evidence="1">Whole body</tissue>
    </source>
</reference>
<dbReference type="AlphaFoldDB" id="A0A232EH81"/>
<evidence type="ECO:0000313" key="2">
    <source>
        <dbReference type="Proteomes" id="UP000215335"/>
    </source>
</evidence>